<name>A0ABY9RBY7_9FLAO</name>
<keyword evidence="3" id="KW-1185">Reference proteome</keyword>
<dbReference type="CDD" id="cd06127">
    <property type="entry name" value="DEDDh"/>
    <property type="match status" value="1"/>
</dbReference>
<dbReference type="InterPro" id="IPR012337">
    <property type="entry name" value="RNaseH-like_sf"/>
</dbReference>
<organism evidence="2 3">
    <name type="scientific">Flavobacterium nakdongensis</name>
    <dbReference type="NCBI Taxonomy" id="3073563"/>
    <lineage>
        <taxon>Bacteria</taxon>
        <taxon>Pseudomonadati</taxon>
        <taxon>Bacteroidota</taxon>
        <taxon>Flavobacteriia</taxon>
        <taxon>Flavobacteriales</taxon>
        <taxon>Flavobacteriaceae</taxon>
        <taxon>Flavobacterium</taxon>
    </lineage>
</organism>
<feature type="domain" description="Exonuclease" evidence="1">
    <location>
        <begin position="27"/>
        <end position="194"/>
    </location>
</feature>
<dbReference type="Proteomes" id="UP001180481">
    <property type="component" value="Chromosome"/>
</dbReference>
<reference evidence="2" key="1">
    <citation type="submission" date="2023-09" db="EMBL/GenBank/DDBJ databases">
        <title>Flavobacterium sp. 20NA77.7 isolated from freshwater.</title>
        <authorList>
            <person name="Le V."/>
            <person name="Ko S.-R."/>
            <person name="Ahn C.-Y."/>
            <person name="Oh H.-M."/>
        </authorList>
    </citation>
    <scope>NUCLEOTIDE SEQUENCE</scope>
    <source>
        <strain evidence="2">20NA77.7</strain>
    </source>
</reference>
<dbReference type="RefSeq" id="WP_309533050.1">
    <property type="nucleotide sequence ID" value="NZ_CP133721.1"/>
</dbReference>
<sequence>MLTNLFNKEYPEFWKKYNDSFKRKATKYVVISMETSGLDTEKDVIMGIAATSVVGNRILIKDSFELFIQHGKEKTDELANEFITVSKFDKLSEEQALINLLGYLDNAVLIGHRINFDIEMINECLHRMKLGKLKNEAFDIEAMFNKWVDTNDTPYSLEDMSKQLKISISERNSVSDDAYSIAILFLKLKEKLGIQ</sequence>
<dbReference type="EMBL" id="CP133721">
    <property type="protein sequence ID" value="WMW78758.1"/>
    <property type="molecule type" value="Genomic_DNA"/>
</dbReference>
<dbReference type="Gene3D" id="3.30.420.10">
    <property type="entry name" value="Ribonuclease H-like superfamily/Ribonuclease H"/>
    <property type="match status" value="1"/>
</dbReference>
<evidence type="ECO:0000313" key="2">
    <source>
        <dbReference type="EMBL" id="WMW78758.1"/>
    </source>
</evidence>
<dbReference type="InterPro" id="IPR036397">
    <property type="entry name" value="RNaseH_sf"/>
</dbReference>
<dbReference type="SUPFAM" id="SSF53098">
    <property type="entry name" value="Ribonuclease H-like"/>
    <property type="match status" value="1"/>
</dbReference>
<dbReference type="InterPro" id="IPR013520">
    <property type="entry name" value="Ribonucl_H"/>
</dbReference>
<evidence type="ECO:0000259" key="1">
    <source>
        <dbReference type="SMART" id="SM00479"/>
    </source>
</evidence>
<accession>A0ABY9RBY7</accession>
<dbReference type="GO" id="GO:0004527">
    <property type="term" value="F:exonuclease activity"/>
    <property type="evidence" value="ECO:0007669"/>
    <property type="project" value="UniProtKB-KW"/>
</dbReference>
<proteinExistence type="predicted"/>
<keyword evidence="2" id="KW-0540">Nuclease</keyword>
<keyword evidence="2" id="KW-0378">Hydrolase</keyword>
<protein>
    <submittedName>
        <fullName evidence="2">Exonuclease domain-containing protein</fullName>
    </submittedName>
</protein>
<dbReference type="Pfam" id="PF00929">
    <property type="entry name" value="RNase_T"/>
    <property type="match status" value="1"/>
</dbReference>
<keyword evidence="2" id="KW-0269">Exonuclease</keyword>
<evidence type="ECO:0000313" key="3">
    <source>
        <dbReference type="Proteomes" id="UP001180481"/>
    </source>
</evidence>
<dbReference type="SMART" id="SM00479">
    <property type="entry name" value="EXOIII"/>
    <property type="match status" value="1"/>
</dbReference>
<gene>
    <name evidence="2" type="ORF">RF683_04760</name>
</gene>